<dbReference type="InterPro" id="IPR038460">
    <property type="entry name" value="AcetylCoA_hyd_C_sf"/>
</dbReference>
<dbReference type="GO" id="GO:0016787">
    <property type="term" value="F:hydrolase activity"/>
    <property type="evidence" value="ECO:0007669"/>
    <property type="project" value="UniProtKB-KW"/>
</dbReference>
<dbReference type="Proteomes" id="UP001319045">
    <property type="component" value="Chromosome"/>
</dbReference>
<dbReference type="InterPro" id="IPR046433">
    <property type="entry name" value="ActCoA_hydro"/>
</dbReference>
<feature type="domain" description="Acetyl-CoA hydrolase/transferase C-terminal" evidence="3">
    <location>
        <begin position="318"/>
        <end position="462"/>
    </location>
</feature>
<dbReference type="InterPro" id="IPR026888">
    <property type="entry name" value="AcetylCoA_hyd_C"/>
</dbReference>
<evidence type="ECO:0000259" key="2">
    <source>
        <dbReference type="Pfam" id="PF02550"/>
    </source>
</evidence>
<dbReference type="SUPFAM" id="SSF100950">
    <property type="entry name" value="NagB/RpiA/CoA transferase-like"/>
    <property type="match status" value="2"/>
</dbReference>
<reference evidence="4 5" key="1">
    <citation type="journal article" date="2022" name="Int. J. Syst. Evol. Microbiol.">
        <title>Prevotella herbatica sp. nov., a plant polysaccharide-decomposing anaerobic bacterium isolated from a methanogenic reactor.</title>
        <authorList>
            <person name="Uek A."/>
            <person name="Tonouchi A."/>
            <person name="Kaku N."/>
            <person name="Ueki K."/>
        </authorList>
    </citation>
    <scope>NUCLEOTIDE SEQUENCE [LARGE SCALE GENOMIC DNA]</scope>
    <source>
        <strain evidence="4 5">WR041</strain>
    </source>
</reference>
<proteinExistence type="inferred from homology"/>
<dbReference type="Gene3D" id="3.30.750.70">
    <property type="entry name" value="4-hydroxybutyrate coenzyme like domains"/>
    <property type="match status" value="1"/>
</dbReference>
<dbReference type="PANTHER" id="PTHR43609">
    <property type="entry name" value="ACETYL-COA HYDROLASE"/>
    <property type="match status" value="1"/>
</dbReference>
<comment type="similarity">
    <text evidence="1">Belongs to the acetyl-CoA hydrolase/transferase family.</text>
</comment>
<protein>
    <submittedName>
        <fullName evidence="4">Acetyl-CoA hydrolase</fullName>
    </submittedName>
</protein>
<gene>
    <name evidence="4" type="ORF">prwr041_06510</name>
</gene>
<dbReference type="Pfam" id="PF13336">
    <property type="entry name" value="AcetylCoA_hyd_C"/>
    <property type="match status" value="1"/>
</dbReference>
<dbReference type="EMBL" id="AP024484">
    <property type="protein sequence ID" value="BCS84758.1"/>
    <property type="molecule type" value="Genomic_DNA"/>
</dbReference>
<dbReference type="InterPro" id="IPR003702">
    <property type="entry name" value="ActCoA_hydro_N"/>
</dbReference>
<dbReference type="PANTHER" id="PTHR43609:SF1">
    <property type="entry name" value="ACETYL-COA HYDROLASE"/>
    <property type="match status" value="1"/>
</dbReference>
<evidence type="ECO:0000259" key="3">
    <source>
        <dbReference type="Pfam" id="PF13336"/>
    </source>
</evidence>
<dbReference type="Gene3D" id="3.40.1080.20">
    <property type="entry name" value="Acetyl-CoA hydrolase/transferase C-terminal domain"/>
    <property type="match status" value="1"/>
</dbReference>
<keyword evidence="5" id="KW-1185">Reference proteome</keyword>
<name>A0ABM7NW61_9BACT</name>
<keyword evidence="4" id="KW-0378">Hydrolase</keyword>
<organism evidence="4 5">
    <name type="scientific">Prevotella herbatica</name>
    <dbReference type="NCBI Taxonomy" id="2801997"/>
    <lineage>
        <taxon>Bacteria</taxon>
        <taxon>Pseudomonadati</taxon>
        <taxon>Bacteroidota</taxon>
        <taxon>Bacteroidia</taxon>
        <taxon>Bacteroidales</taxon>
        <taxon>Prevotellaceae</taxon>
        <taxon>Prevotella</taxon>
    </lineage>
</organism>
<evidence type="ECO:0000313" key="5">
    <source>
        <dbReference type="Proteomes" id="UP001319045"/>
    </source>
</evidence>
<evidence type="ECO:0000256" key="1">
    <source>
        <dbReference type="ARBA" id="ARBA00009632"/>
    </source>
</evidence>
<dbReference type="Gene3D" id="3.40.1080.10">
    <property type="entry name" value="Glutaconate Coenzyme A-transferase"/>
    <property type="match status" value="1"/>
</dbReference>
<dbReference type="RefSeq" id="WP_018464439.1">
    <property type="nucleotide sequence ID" value="NZ_AP024484.1"/>
</dbReference>
<accession>A0ABM7NW61</accession>
<sequence length="500" mass="55178">MAYSRITAAEGAAMINNNDNIGLSGFTPNGVAKAVFRELSKRAVSEHEAGRPFKVGILTGASTSQSIEGDMASVNAIKFRAPFSTNKDFRNHTNAGEIDYEDMHLGHMAERLRRGFYGEIDWAIIEVSDIDEGESMCKAFLTSAGGIVPTIARLAKKIIIEKNAFHSKASRYLHDVYEIGECPFRQPIPILGVSDRIGKEYVEIDAKKIVGVIECNIPEEARAFKPLDQITQQMGHNVADFLVADLKRGLIPSQFLPLQSGVGTTSNAVLEALGQNPLVPVFSVYTEVVQDSVVKYMKEGRIKDASCSSLTVTNDTLQEIYSEIDYFKKHITIRPSEISNSPEVIRRLGVIAMNTAIECDIYGNENSSHICGSRLMNGIGGSCDYERNGYISIFTTQSTTKNGCISAIVPMCSHVDSTEHDVDVIVTEQGIADLRGKGPLRRAKEIIENCAHPSYRPLLRDYLKIAEHGHEPQSMRAALAFHDTFLKKGDMRLTDFSEYL</sequence>
<dbReference type="Pfam" id="PF02550">
    <property type="entry name" value="AcetylCoA_hydro"/>
    <property type="match status" value="1"/>
</dbReference>
<evidence type="ECO:0000313" key="4">
    <source>
        <dbReference type="EMBL" id="BCS84758.1"/>
    </source>
</evidence>
<dbReference type="InterPro" id="IPR037171">
    <property type="entry name" value="NagB/RpiA_transferase-like"/>
</dbReference>
<feature type="domain" description="Acetyl-CoA hydrolase/transferase N-terminal" evidence="2">
    <location>
        <begin position="5"/>
        <end position="214"/>
    </location>
</feature>